<dbReference type="Proteomes" id="UP000000305">
    <property type="component" value="Unassembled WGS sequence"/>
</dbReference>
<dbReference type="PANTHER" id="PTHR22796:SF1">
    <property type="entry name" value="VWFA DOMAIN-CONTAINING PROTEIN"/>
    <property type="match status" value="1"/>
</dbReference>
<evidence type="ECO:0000313" key="2">
    <source>
        <dbReference type="EMBL" id="EFX60663.1"/>
    </source>
</evidence>
<dbReference type="PANTHER" id="PTHR22796">
    <property type="entry name" value="URG4-RELATED"/>
    <property type="match status" value="1"/>
</dbReference>
<dbReference type="OrthoDB" id="10568815at2759"/>
<feature type="compositionally biased region" description="Basic and acidic residues" evidence="1">
    <location>
        <begin position="116"/>
        <end position="127"/>
    </location>
</feature>
<keyword evidence="3" id="KW-1185">Reference proteome</keyword>
<feature type="region of interest" description="Disordered" evidence="1">
    <location>
        <begin position="97"/>
        <end position="127"/>
    </location>
</feature>
<proteinExistence type="predicted"/>
<dbReference type="InParanoid" id="E9I5R7"/>
<dbReference type="HOGENOM" id="CLU_1972723_0_0_1"/>
<accession>E9I5R7</accession>
<reference evidence="2 3" key="1">
    <citation type="journal article" date="2011" name="Science">
        <title>The ecoresponsive genome of Daphnia pulex.</title>
        <authorList>
            <person name="Colbourne J.K."/>
            <person name="Pfrender M.E."/>
            <person name="Gilbert D."/>
            <person name="Thomas W.K."/>
            <person name="Tucker A."/>
            <person name="Oakley T.H."/>
            <person name="Tokishita S."/>
            <person name="Aerts A."/>
            <person name="Arnold G.J."/>
            <person name="Basu M.K."/>
            <person name="Bauer D.J."/>
            <person name="Caceres C.E."/>
            <person name="Carmel L."/>
            <person name="Casola C."/>
            <person name="Choi J.H."/>
            <person name="Detter J.C."/>
            <person name="Dong Q."/>
            <person name="Dusheyko S."/>
            <person name="Eads B.D."/>
            <person name="Frohlich T."/>
            <person name="Geiler-Samerotte K.A."/>
            <person name="Gerlach D."/>
            <person name="Hatcher P."/>
            <person name="Jogdeo S."/>
            <person name="Krijgsveld J."/>
            <person name="Kriventseva E.V."/>
            <person name="Kultz D."/>
            <person name="Laforsch C."/>
            <person name="Lindquist E."/>
            <person name="Lopez J."/>
            <person name="Manak J.R."/>
            <person name="Muller J."/>
            <person name="Pangilinan J."/>
            <person name="Patwardhan R.P."/>
            <person name="Pitluck S."/>
            <person name="Pritham E.J."/>
            <person name="Rechtsteiner A."/>
            <person name="Rho M."/>
            <person name="Rogozin I.B."/>
            <person name="Sakarya O."/>
            <person name="Salamov A."/>
            <person name="Schaack S."/>
            <person name="Shapiro H."/>
            <person name="Shiga Y."/>
            <person name="Skalitzky C."/>
            <person name="Smith Z."/>
            <person name="Souvorov A."/>
            <person name="Sung W."/>
            <person name="Tang Z."/>
            <person name="Tsuchiya D."/>
            <person name="Tu H."/>
            <person name="Vos H."/>
            <person name="Wang M."/>
            <person name="Wolf Y.I."/>
            <person name="Yamagata H."/>
            <person name="Yamada T."/>
            <person name="Ye Y."/>
            <person name="Shaw J.R."/>
            <person name="Andrews J."/>
            <person name="Crease T.J."/>
            <person name="Tang H."/>
            <person name="Lucas S.M."/>
            <person name="Robertson H.M."/>
            <person name="Bork P."/>
            <person name="Koonin E.V."/>
            <person name="Zdobnov E.M."/>
            <person name="Grigoriev I.V."/>
            <person name="Lynch M."/>
            <person name="Boore J.L."/>
        </authorList>
    </citation>
    <scope>NUCLEOTIDE SEQUENCE [LARGE SCALE GENOMIC DNA]</scope>
</reference>
<evidence type="ECO:0000256" key="1">
    <source>
        <dbReference type="SAM" id="MobiDB-lite"/>
    </source>
</evidence>
<dbReference type="KEGG" id="dpx:DAPPUDRAFT_342109"/>
<name>E9I5R7_DAPPU</name>
<gene>
    <name evidence="2" type="ORF">DAPPUDRAFT_342109</name>
</gene>
<protein>
    <submittedName>
        <fullName evidence="2">Uncharacterized protein</fullName>
    </submittedName>
</protein>
<evidence type="ECO:0000313" key="3">
    <source>
        <dbReference type="Proteomes" id="UP000000305"/>
    </source>
</evidence>
<sequence length="127" mass="13724">MATLSILLADATIVVTPGENDAAIKEILPIVLMAYQGSKLAEDNGGRLSSRMFFVYNRIDTSQKDKLNSIIQTLGISLHEAFSQVQKLTGNVSHFKSESPFGNFKFDTPNSTGSDVGKKEKGSVSLV</sequence>
<dbReference type="AlphaFoldDB" id="E9I5R7"/>
<dbReference type="EMBL" id="GL735829">
    <property type="protein sequence ID" value="EFX60663.1"/>
    <property type="molecule type" value="Genomic_DNA"/>
</dbReference>
<organism evidence="2 3">
    <name type="scientific">Daphnia pulex</name>
    <name type="common">Water flea</name>
    <dbReference type="NCBI Taxonomy" id="6669"/>
    <lineage>
        <taxon>Eukaryota</taxon>
        <taxon>Metazoa</taxon>
        <taxon>Ecdysozoa</taxon>
        <taxon>Arthropoda</taxon>
        <taxon>Crustacea</taxon>
        <taxon>Branchiopoda</taxon>
        <taxon>Diplostraca</taxon>
        <taxon>Cladocera</taxon>
        <taxon>Anomopoda</taxon>
        <taxon>Daphniidae</taxon>
        <taxon>Daphnia</taxon>
    </lineage>
</organism>